<evidence type="ECO:0000256" key="4">
    <source>
        <dbReference type="PROSITE-ProRule" id="PRU00182"/>
    </source>
</evidence>
<sequence>MRLVVDEQGSGYRLDTFVSSRIPDVSRNFIKRLILAGWIHVNGNATKPGYILKPGDLIDITLPDYSTGAINLTPRQISLNILFEDDHIIVVDKQPGLVVHPGAGREEETLVHGLLAHCGKLASVGAPERPGIVHRLDEHTSGLIVVAKTDPAYWGLAAQFQNRTVEKYYVAFVWGNPKEDHGIVDAPIGRHPKNRKKMAVIPYGRPSVSQWQIDKVWPGFAKLLVKILTGRTHQIRVHLAHIHHPILGDEIYGRHSRRLKSVQNKEIRKYLKSIARQMLHAKTLKFRHPVTNELLSFSSDLPDDMRDLEKTFDRILKPTVQLN</sequence>
<comment type="function">
    <text evidence="5">Responsible for synthesis of pseudouridine from uracil.</text>
</comment>
<dbReference type="InterPro" id="IPR020103">
    <property type="entry name" value="PsdUridine_synth_cat_dom_sf"/>
</dbReference>
<dbReference type="Gene3D" id="3.10.290.10">
    <property type="entry name" value="RNA-binding S4 domain"/>
    <property type="match status" value="1"/>
</dbReference>
<accession>A0A7C0WSA6</accession>
<dbReference type="CDD" id="cd00165">
    <property type="entry name" value="S4"/>
    <property type="match status" value="1"/>
</dbReference>
<evidence type="ECO:0000256" key="1">
    <source>
        <dbReference type="ARBA" id="ARBA00010876"/>
    </source>
</evidence>
<keyword evidence="4" id="KW-0694">RNA-binding</keyword>
<evidence type="ECO:0000256" key="5">
    <source>
        <dbReference type="RuleBase" id="RU362028"/>
    </source>
</evidence>
<evidence type="ECO:0000256" key="3">
    <source>
        <dbReference type="PIRSR" id="PIRSR606225-1"/>
    </source>
</evidence>
<evidence type="ECO:0000313" key="7">
    <source>
        <dbReference type="EMBL" id="HDL89393.1"/>
    </source>
</evidence>
<dbReference type="PANTHER" id="PTHR21600">
    <property type="entry name" value="MITOCHONDRIAL RNA PSEUDOURIDINE SYNTHASE"/>
    <property type="match status" value="1"/>
</dbReference>
<protein>
    <recommendedName>
        <fullName evidence="5">Pseudouridine synthase</fullName>
        <ecNumber evidence="5">5.4.99.-</ecNumber>
    </recommendedName>
</protein>
<organism evidence="7">
    <name type="scientific">Thermodesulforhabdus norvegica</name>
    <dbReference type="NCBI Taxonomy" id="39841"/>
    <lineage>
        <taxon>Bacteria</taxon>
        <taxon>Pseudomonadati</taxon>
        <taxon>Thermodesulfobacteriota</taxon>
        <taxon>Syntrophobacteria</taxon>
        <taxon>Syntrophobacterales</taxon>
        <taxon>Thermodesulforhabdaceae</taxon>
        <taxon>Thermodesulforhabdus</taxon>
    </lineage>
</organism>
<proteinExistence type="inferred from homology"/>
<dbReference type="Gene3D" id="3.30.2350.10">
    <property type="entry name" value="Pseudouridine synthase"/>
    <property type="match status" value="1"/>
</dbReference>
<evidence type="ECO:0000256" key="2">
    <source>
        <dbReference type="ARBA" id="ARBA00023235"/>
    </source>
</evidence>
<name>A0A7C0WSA6_9BACT</name>
<dbReference type="SUPFAM" id="SSF55120">
    <property type="entry name" value="Pseudouridine synthase"/>
    <property type="match status" value="1"/>
</dbReference>
<comment type="caution">
    <text evidence="7">The sequence shown here is derived from an EMBL/GenBank/DDBJ whole genome shotgun (WGS) entry which is preliminary data.</text>
</comment>
<dbReference type="PANTHER" id="PTHR21600:SF44">
    <property type="entry name" value="RIBOSOMAL LARGE SUBUNIT PSEUDOURIDINE SYNTHASE D"/>
    <property type="match status" value="1"/>
</dbReference>
<dbReference type="GO" id="GO:0120159">
    <property type="term" value="F:rRNA pseudouridine synthase activity"/>
    <property type="evidence" value="ECO:0007669"/>
    <property type="project" value="UniProtKB-ARBA"/>
</dbReference>
<dbReference type="GO" id="GO:0003723">
    <property type="term" value="F:RNA binding"/>
    <property type="evidence" value="ECO:0007669"/>
    <property type="project" value="UniProtKB-KW"/>
</dbReference>
<dbReference type="InterPro" id="IPR006225">
    <property type="entry name" value="PsdUridine_synth_RluC/D"/>
</dbReference>
<dbReference type="Proteomes" id="UP000886355">
    <property type="component" value="Unassembled WGS sequence"/>
</dbReference>
<dbReference type="Pfam" id="PF00849">
    <property type="entry name" value="PseudoU_synth_2"/>
    <property type="match status" value="1"/>
</dbReference>
<dbReference type="CDD" id="cd02869">
    <property type="entry name" value="PseudoU_synth_RluA_like"/>
    <property type="match status" value="1"/>
</dbReference>
<gene>
    <name evidence="7" type="ORF">ENG14_00640</name>
</gene>
<feature type="active site" evidence="3">
    <location>
        <position position="137"/>
    </location>
</feature>
<dbReference type="InterPro" id="IPR006145">
    <property type="entry name" value="PsdUridine_synth_RsuA/RluA"/>
</dbReference>
<dbReference type="InterPro" id="IPR036986">
    <property type="entry name" value="S4_RNA-bd_sf"/>
</dbReference>
<dbReference type="NCBIfam" id="TIGR00005">
    <property type="entry name" value="rluA_subfam"/>
    <property type="match status" value="1"/>
</dbReference>
<dbReference type="Pfam" id="PF01479">
    <property type="entry name" value="S4"/>
    <property type="match status" value="1"/>
</dbReference>
<comment type="catalytic activity">
    <reaction evidence="5">
        <text>a uridine in RNA = a pseudouridine in RNA</text>
        <dbReference type="Rhea" id="RHEA:48348"/>
        <dbReference type="Rhea" id="RHEA-COMP:12068"/>
        <dbReference type="Rhea" id="RHEA-COMP:12069"/>
        <dbReference type="ChEBI" id="CHEBI:65314"/>
        <dbReference type="ChEBI" id="CHEBI:65315"/>
    </reaction>
</comment>
<comment type="similarity">
    <text evidence="1 5">Belongs to the pseudouridine synthase RluA family.</text>
</comment>
<keyword evidence="2 5" id="KW-0413">Isomerase</keyword>
<dbReference type="EMBL" id="DQZW01000029">
    <property type="protein sequence ID" value="HDL89393.1"/>
    <property type="molecule type" value="Genomic_DNA"/>
</dbReference>
<dbReference type="GO" id="GO:0000455">
    <property type="term" value="P:enzyme-directed rRNA pseudouridine synthesis"/>
    <property type="evidence" value="ECO:0007669"/>
    <property type="project" value="TreeGrafter"/>
</dbReference>
<evidence type="ECO:0000259" key="6">
    <source>
        <dbReference type="SMART" id="SM00363"/>
    </source>
</evidence>
<dbReference type="InterPro" id="IPR002942">
    <property type="entry name" value="S4_RNA-bd"/>
</dbReference>
<dbReference type="InterPro" id="IPR006224">
    <property type="entry name" value="PsdUridine_synth_RluA-like_CS"/>
</dbReference>
<dbReference type="EC" id="5.4.99.-" evidence="5"/>
<dbReference type="PROSITE" id="PS01129">
    <property type="entry name" value="PSI_RLU"/>
    <property type="match status" value="1"/>
</dbReference>
<dbReference type="AlphaFoldDB" id="A0A7C0WSA6"/>
<dbReference type="SUPFAM" id="SSF55174">
    <property type="entry name" value="Alpha-L RNA-binding motif"/>
    <property type="match status" value="1"/>
</dbReference>
<dbReference type="SMART" id="SM00363">
    <property type="entry name" value="S4"/>
    <property type="match status" value="1"/>
</dbReference>
<feature type="domain" description="RNA-binding S4" evidence="6">
    <location>
        <begin position="12"/>
        <end position="78"/>
    </location>
</feature>
<dbReference type="PROSITE" id="PS50889">
    <property type="entry name" value="S4"/>
    <property type="match status" value="1"/>
</dbReference>
<reference evidence="7" key="1">
    <citation type="journal article" date="2020" name="mSystems">
        <title>Genome- and Community-Level Interaction Insights into Carbon Utilization and Element Cycling Functions of Hydrothermarchaeota in Hydrothermal Sediment.</title>
        <authorList>
            <person name="Zhou Z."/>
            <person name="Liu Y."/>
            <person name="Xu W."/>
            <person name="Pan J."/>
            <person name="Luo Z.H."/>
            <person name="Li M."/>
        </authorList>
    </citation>
    <scope>NUCLEOTIDE SEQUENCE [LARGE SCALE GENOMIC DNA]</scope>
    <source>
        <strain evidence="7">HyVt-19</strain>
    </source>
</reference>
<dbReference type="InterPro" id="IPR050188">
    <property type="entry name" value="RluA_PseudoU_synthase"/>
</dbReference>